<accession>A0A923MZ04</accession>
<dbReference type="AlphaFoldDB" id="A0A923MZ04"/>
<protein>
    <submittedName>
        <fullName evidence="1">Uncharacterized protein</fullName>
    </submittedName>
</protein>
<gene>
    <name evidence="1" type="ORF">H8R25_04775</name>
</gene>
<keyword evidence="2" id="KW-1185">Reference proteome</keyword>
<dbReference type="EMBL" id="JACRUL010000006">
    <property type="protein sequence ID" value="MBC5843750.1"/>
    <property type="molecule type" value="Genomic_DNA"/>
</dbReference>
<dbReference type="RefSeq" id="WP_187017419.1">
    <property type="nucleotide sequence ID" value="NZ_JACRUK010000006.1"/>
</dbReference>
<organism evidence="1 2">
    <name type="scientific">Flavobacterium muglaense</name>
    <dbReference type="NCBI Taxonomy" id="2764716"/>
    <lineage>
        <taxon>Bacteria</taxon>
        <taxon>Pseudomonadati</taxon>
        <taxon>Bacteroidota</taxon>
        <taxon>Flavobacteriia</taxon>
        <taxon>Flavobacteriales</taxon>
        <taxon>Flavobacteriaceae</taxon>
        <taxon>Flavobacterium</taxon>
    </lineage>
</organism>
<evidence type="ECO:0000313" key="2">
    <source>
        <dbReference type="Proteomes" id="UP000641454"/>
    </source>
</evidence>
<evidence type="ECO:0000313" key="1">
    <source>
        <dbReference type="EMBL" id="MBC5843750.1"/>
    </source>
</evidence>
<name>A0A923MZ04_9FLAO</name>
<dbReference type="Proteomes" id="UP000641454">
    <property type="component" value="Unassembled WGS sequence"/>
</dbReference>
<comment type="caution">
    <text evidence="1">The sequence shown here is derived from an EMBL/GenBank/DDBJ whole genome shotgun (WGS) entry which is preliminary data.</text>
</comment>
<sequence>MLYPYDNFDRRINEGNKSPELSGWKQNNCPFKATGDQLTSLSKDKKAFLFNVKTVNIDKTTVAFSTLTDVYIVQEEDTITIYGLGITAISMTIKGKTNNTILLKPGTKSVLSTKLKK</sequence>
<reference evidence="1 2" key="1">
    <citation type="submission" date="2020-08" db="EMBL/GenBank/DDBJ databases">
        <title>Description of novel Flavobacterium F-392 isolate.</title>
        <authorList>
            <person name="Saticioglu I.B."/>
            <person name="Duman M."/>
            <person name="Altun S."/>
        </authorList>
    </citation>
    <scope>NUCLEOTIDE SEQUENCE [LARGE SCALE GENOMIC DNA]</scope>
    <source>
        <strain evidence="1 2">F-392</strain>
    </source>
</reference>
<proteinExistence type="predicted"/>